<dbReference type="OrthoDB" id="5971952at2759"/>
<dbReference type="InterPro" id="IPR050525">
    <property type="entry name" value="ECM_Assembly_Org"/>
</dbReference>
<comment type="caution">
    <text evidence="2">The sequence shown here is derived from an EMBL/GenBank/DDBJ whole genome shotgun (WGS) entry which is preliminary data.</text>
</comment>
<gene>
    <name evidence="2" type="primary">MATN1_7</name>
    <name evidence="2" type="ORF">OS493_013865</name>
</gene>
<dbReference type="InterPro" id="IPR036465">
    <property type="entry name" value="vWFA_dom_sf"/>
</dbReference>
<reference evidence="2" key="1">
    <citation type="submission" date="2023-01" db="EMBL/GenBank/DDBJ databases">
        <title>Genome assembly of the deep-sea coral Lophelia pertusa.</title>
        <authorList>
            <person name="Herrera S."/>
            <person name="Cordes E."/>
        </authorList>
    </citation>
    <scope>NUCLEOTIDE SEQUENCE</scope>
    <source>
        <strain evidence="2">USNM1676648</strain>
        <tissue evidence="2">Polyp</tissue>
    </source>
</reference>
<sequence length="185" mass="20734">MDDDINVASYLPGASMAGSALRDVKTSIFDQYSRQNVPKVLITIMTGKPNDEIERSINVLKMACVLMFALGLTSRYSPQSLNQASGEPHSEYVLISETFPEAALVAQKMADKIKKVVSIVKSRSERCVQAEDTRMDIAFIVSNCRHIPETIFFNSWTLREIHFTRYQLILKTCAPQLSLSLMAPK</sequence>
<accession>A0A9X0D3S6</accession>
<dbReference type="InterPro" id="IPR002035">
    <property type="entry name" value="VWF_A"/>
</dbReference>
<proteinExistence type="predicted"/>
<dbReference type="PANTHER" id="PTHR24020">
    <property type="entry name" value="COLLAGEN ALPHA"/>
    <property type="match status" value="1"/>
</dbReference>
<protein>
    <submittedName>
        <fullName evidence="2">Cartilage matrix protein</fullName>
    </submittedName>
</protein>
<dbReference type="SUPFAM" id="SSF53300">
    <property type="entry name" value="vWA-like"/>
    <property type="match status" value="1"/>
</dbReference>
<dbReference type="EMBL" id="MU825879">
    <property type="protein sequence ID" value="KAJ7385830.1"/>
    <property type="molecule type" value="Genomic_DNA"/>
</dbReference>
<evidence type="ECO:0000259" key="1">
    <source>
        <dbReference type="PROSITE" id="PS50234"/>
    </source>
</evidence>
<name>A0A9X0D3S6_9CNID</name>
<evidence type="ECO:0000313" key="3">
    <source>
        <dbReference type="Proteomes" id="UP001163046"/>
    </source>
</evidence>
<dbReference type="AlphaFoldDB" id="A0A9X0D3S6"/>
<keyword evidence="3" id="KW-1185">Reference proteome</keyword>
<dbReference type="PROSITE" id="PS50234">
    <property type="entry name" value="VWFA"/>
    <property type="match status" value="1"/>
</dbReference>
<organism evidence="2 3">
    <name type="scientific">Desmophyllum pertusum</name>
    <dbReference type="NCBI Taxonomy" id="174260"/>
    <lineage>
        <taxon>Eukaryota</taxon>
        <taxon>Metazoa</taxon>
        <taxon>Cnidaria</taxon>
        <taxon>Anthozoa</taxon>
        <taxon>Hexacorallia</taxon>
        <taxon>Scleractinia</taxon>
        <taxon>Caryophylliina</taxon>
        <taxon>Caryophylliidae</taxon>
        <taxon>Desmophyllum</taxon>
    </lineage>
</organism>
<dbReference type="Pfam" id="PF00092">
    <property type="entry name" value="VWA"/>
    <property type="match status" value="1"/>
</dbReference>
<evidence type="ECO:0000313" key="2">
    <source>
        <dbReference type="EMBL" id="KAJ7385830.1"/>
    </source>
</evidence>
<dbReference type="Gene3D" id="3.40.50.410">
    <property type="entry name" value="von Willebrand factor, type A domain"/>
    <property type="match status" value="1"/>
</dbReference>
<dbReference type="PANTHER" id="PTHR24020:SF20">
    <property type="entry name" value="PH DOMAIN-CONTAINING PROTEIN"/>
    <property type="match status" value="1"/>
</dbReference>
<dbReference type="Proteomes" id="UP001163046">
    <property type="component" value="Unassembled WGS sequence"/>
</dbReference>
<feature type="domain" description="VWFA" evidence="1">
    <location>
        <begin position="1"/>
        <end position="113"/>
    </location>
</feature>